<sequence length="60" mass="6989">MYTVFMRKNFQGELCTICLKCFCTYEVNLILLESKTSRSVYSLSDTNFLGLLSIVIYVYI</sequence>
<dbReference type="AlphaFoldDB" id="A0AAV1ZYX9"/>
<keyword evidence="2" id="KW-1185">Reference proteome</keyword>
<name>A0AAV1ZYX9_9ARAC</name>
<organism evidence="1 2">
    <name type="scientific">Larinioides sclopetarius</name>
    <dbReference type="NCBI Taxonomy" id="280406"/>
    <lineage>
        <taxon>Eukaryota</taxon>
        <taxon>Metazoa</taxon>
        <taxon>Ecdysozoa</taxon>
        <taxon>Arthropoda</taxon>
        <taxon>Chelicerata</taxon>
        <taxon>Arachnida</taxon>
        <taxon>Araneae</taxon>
        <taxon>Araneomorphae</taxon>
        <taxon>Entelegynae</taxon>
        <taxon>Araneoidea</taxon>
        <taxon>Araneidae</taxon>
        <taxon>Larinioides</taxon>
    </lineage>
</organism>
<dbReference type="Proteomes" id="UP001497382">
    <property type="component" value="Unassembled WGS sequence"/>
</dbReference>
<dbReference type="EMBL" id="CAXIEN010000085">
    <property type="protein sequence ID" value="CAL1275580.1"/>
    <property type="molecule type" value="Genomic_DNA"/>
</dbReference>
<accession>A0AAV1ZYX9</accession>
<evidence type="ECO:0000313" key="2">
    <source>
        <dbReference type="Proteomes" id="UP001497382"/>
    </source>
</evidence>
<protein>
    <submittedName>
        <fullName evidence="1">Uncharacterized protein</fullName>
    </submittedName>
</protein>
<reference evidence="1 2" key="1">
    <citation type="submission" date="2024-04" db="EMBL/GenBank/DDBJ databases">
        <authorList>
            <person name="Rising A."/>
            <person name="Reimegard J."/>
            <person name="Sonavane S."/>
            <person name="Akerstrom W."/>
            <person name="Nylinder S."/>
            <person name="Hedman E."/>
            <person name="Kallberg Y."/>
        </authorList>
    </citation>
    <scope>NUCLEOTIDE SEQUENCE [LARGE SCALE GENOMIC DNA]</scope>
</reference>
<evidence type="ECO:0000313" key="1">
    <source>
        <dbReference type="EMBL" id="CAL1275580.1"/>
    </source>
</evidence>
<proteinExistence type="predicted"/>
<gene>
    <name evidence="1" type="ORF">LARSCL_LOCUS8154</name>
</gene>
<comment type="caution">
    <text evidence="1">The sequence shown here is derived from an EMBL/GenBank/DDBJ whole genome shotgun (WGS) entry which is preliminary data.</text>
</comment>